<protein>
    <submittedName>
        <fullName evidence="1">Uncharacterized protein</fullName>
    </submittedName>
</protein>
<dbReference type="VEuPathDB" id="CryptoDB:GNI_190860"/>
<evidence type="ECO:0000313" key="1">
    <source>
        <dbReference type="EMBL" id="EZG43067.1"/>
    </source>
</evidence>
<name>A0A023AWV9_GRENI</name>
<comment type="caution">
    <text evidence="1">The sequence shown here is derived from an EMBL/GenBank/DDBJ whole genome shotgun (WGS) entry which is preliminary data.</text>
</comment>
<organism evidence="1 2">
    <name type="scientific">Gregarina niphandrodes</name>
    <name type="common">Septate eugregarine</name>
    <dbReference type="NCBI Taxonomy" id="110365"/>
    <lineage>
        <taxon>Eukaryota</taxon>
        <taxon>Sar</taxon>
        <taxon>Alveolata</taxon>
        <taxon>Apicomplexa</taxon>
        <taxon>Conoidasida</taxon>
        <taxon>Gregarinasina</taxon>
        <taxon>Eugregarinorida</taxon>
        <taxon>Gregarinidae</taxon>
        <taxon>Gregarina</taxon>
    </lineage>
</organism>
<feature type="non-terminal residue" evidence="1">
    <location>
        <position position="1"/>
    </location>
</feature>
<reference evidence="1" key="1">
    <citation type="submission" date="2013-12" db="EMBL/GenBank/DDBJ databases">
        <authorList>
            <person name="Omoto C.K."/>
            <person name="Sibley D."/>
            <person name="Venepally P."/>
            <person name="Hadjithomas M."/>
            <person name="Karamycheva S."/>
            <person name="Brunk B."/>
            <person name="Roos D."/>
            <person name="Caler E."/>
            <person name="Lorenzi H."/>
        </authorList>
    </citation>
    <scope>NUCLEOTIDE SEQUENCE</scope>
</reference>
<dbReference type="AlphaFoldDB" id="A0A023AWV9"/>
<dbReference type="GeneID" id="22916254"/>
<evidence type="ECO:0000313" key="2">
    <source>
        <dbReference type="Proteomes" id="UP000019763"/>
    </source>
</evidence>
<dbReference type="EMBL" id="AFNH02001457">
    <property type="protein sequence ID" value="EZG43067.1"/>
    <property type="molecule type" value="Genomic_DNA"/>
</dbReference>
<keyword evidence="2" id="KW-1185">Reference proteome</keyword>
<dbReference type="Proteomes" id="UP000019763">
    <property type="component" value="Unassembled WGS sequence"/>
</dbReference>
<sequence length="120" mass="13048">GTVTTLIGGLARATVRVEGHCEPGLSAFARDVLRTRGKREVRALGDLADWAQYAWAECSGEVHQLPAEMPDHDDLDIPGVELLERVWPSLVAAQSSPHTAKKLGTRESILGVFNANLHRL</sequence>
<proteinExistence type="predicted"/>
<gene>
    <name evidence="1" type="ORF">GNI_190860</name>
</gene>
<accession>A0A023AWV9</accession>
<dbReference type="RefSeq" id="XP_011133665.1">
    <property type="nucleotide sequence ID" value="XM_011135363.1"/>
</dbReference>